<evidence type="ECO:0000256" key="1">
    <source>
        <dbReference type="SAM" id="Coils"/>
    </source>
</evidence>
<reference evidence="3" key="1">
    <citation type="journal article" date="2017" name="Cell">
        <title>Insights into land plant evolution garnered from the Marchantia polymorpha genome.</title>
        <authorList>
            <person name="Bowman J.L."/>
            <person name="Kohchi T."/>
            <person name="Yamato K.T."/>
            <person name="Jenkins J."/>
            <person name="Shu S."/>
            <person name="Ishizaki K."/>
            <person name="Yamaoka S."/>
            <person name="Nishihama R."/>
            <person name="Nakamura Y."/>
            <person name="Berger F."/>
            <person name="Adam C."/>
            <person name="Aki S.S."/>
            <person name="Althoff F."/>
            <person name="Araki T."/>
            <person name="Arteaga-Vazquez M.A."/>
            <person name="Balasubrmanian S."/>
            <person name="Barry K."/>
            <person name="Bauer D."/>
            <person name="Boehm C.R."/>
            <person name="Briginshaw L."/>
            <person name="Caballero-Perez J."/>
            <person name="Catarino B."/>
            <person name="Chen F."/>
            <person name="Chiyoda S."/>
            <person name="Chovatia M."/>
            <person name="Davies K.M."/>
            <person name="Delmans M."/>
            <person name="Demura T."/>
            <person name="Dierschke T."/>
            <person name="Dolan L."/>
            <person name="Dorantes-Acosta A.E."/>
            <person name="Eklund D.M."/>
            <person name="Florent S.N."/>
            <person name="Flores-Sandoval E."/>
            <person name="Fujiyama A."/>
            <person name="Fukuzawa H."/>
            <person name="Galik B."/>
            <person name="Grimanelli D."/>
            <person name="Grimwood J."/>
            <person name="Grossniklaus U."/>
            <person name="Hamada T."/>
            <person name="Haseloff J."/>
            <person name="Hetherington A.J."/>
            <person name="Higo A."/>
            <person name="Hirakawa Y."/>
            <person name="Hundley H.N."/>
            <person name="Ikeda Y."/>
            <person name="Inoue K."/>
            <person name="Inoue S.I."/>
            <person name="Ishida S."/>
            <person name="Jia Q."/>
            <person name="Kakita M."/>
            <person name="Kanazawa T."/>
            <person name="Kawai Y."/>
            <person name="Kawashima T."/>
            <person name="Kennedy M."/>
            <person name="Kinose K."/>
            <person name="Kinoshita T."/>
            <person name="Kohara Y."/>
            <person name="Koide E."/>
            <person name="Komatsu K."/>
            <person name="Kopischke S."/>
            <person name="Kubo M."/>
            <person name="Kyozuka J."/>
            <person name="Lagercrantz U."/>
            <person name="Lin S.S."/>
            <person name="Lindquist E."/>
            <person name="Lipzen A.M."/>
            <person name="Lu C.W."/>
            <person name="De Luna E."/>
            <person name="Martienssen R.A."/>
            <person name="Minamino N."/>
            <person name="Mizutani M."/>
            <person name="Mizutani M."/>
            <person name="Mochizuki N."/>
            <person name="Monte I."/>
            <person name="Mosher R."/>
            <person name="Nagasaki H."/>
            <person name="Nakagami H."/>
            <person name="Naramoto S."/>
            <person name="Nishitani K."/>
            <person name="Ohtani M."/>
            <person name="Okamoto T."/>
            <person name="Okumura M."/>
            <person name="Phillips J."/>
            <person name="Pollak B."/>
            <person name="Reinders A."/>
            <person name="Rovekamp M."/>
            <person name="Sano R."/>
            <person name="Sawa S."/>
            <person name="Schmid M.W."/>
            <person name="Shirakawa M."/>
            <person name="Solano R."/>
            <person name="Spunde A."/>
            <person name="Suetsugu N."/>
            <person name="Sugano S."/>
            <person name="Sugiyama A."/>
            <person name="Sun R."/>
            <person name="Suzuki Y."/>
            <person name="Takenaka M."/>
            <person name="Takezawa D."/>
            <person name="Tomogane H."/>
            <person name="Tsuzuki M."/>
            <person name="Ueda T."/>
            <person name="Umeda M."/>
            <person name="Ward J.M."/>
            <person name="Watanabe Y."/>
            <person name="Yazaki K."/>
            <person name="Yokoyama R."/>
            <person name="Yoshitake Y."/>
            <person name="Yotsui I."/>
            <person name="Zachgo S."/>
            <person name="Schmutz J."/>
        </authorList>
    </citation>
    <scope>NUCLEOTIDE SEQUENCE [LARGE SCALE GENOMIC DNA]</scope>
    <source>
        <strain evidence="3">Tak-1</strain>
    </source>
</reference>
<dbReference type="OMA" id="RRENEYW"/>
<dbReference type="AlphaFoldDB" id="A0A2R6XCP1"/>
<sequence length="329" mass="38809">MESVGVKVWWFDRSIDGPMDRRKRRSRPSSHRRPSDGIKLEAHCEDLLALVRILVGLRIDRAIMADSSGFQERLQELTDTLQHRKHLLEAEKQMQSIRQLALQEANAKLDQIQRLTHDMKNKAEDMSSTIGRLETQRGAVHARLDDILHETRLLAEQIIDLEQQKDSASQFYEKNKEEMQTHQRRSQEHRSELELEINKLEKQMEELQRSSSERKRQISEIDAAIEAEEEKRQKMMSTKEEVIHEIASNSKKVEKAEAALEHAKGDIKRIEIQLTADVRARTEQVTFLRRENEYWEDQVFQRMRKRTQLQRDLEILENRVAEKSKVLYG</sequence>
<evidence type="ECO:0000313" key="2">
    <source>
        <dbReference type="EMBL" id="PTQ43877.1"/>
    </source>
</evidence>
<feature type="coiled-coil region" evidence="1">
    <location>
        <begin position="172"/>
        <end position="273"/>
    </location>
</feature>
<organism evidence="2 3">
    <name type="scientific">Marchantia polymorpha</name>
    <name type="common">Common liverwort</name>
    <name type="synonym">Marchantia aquatica</name>
    <dbReference type="NCBI Taxonomy" id="3197"/>
    <lineage>
        <taxon>Eukaryota</taxon>
        <taxon>Viridiplantae</taxon>
        <taxon>Streptophyta</taxon>
        <taxon>Embryophyta</taxon>
        <taxon>Marchantiophyta</taxon>
        <taxon>Marchantiopsida</taxon>
        <taxon>Marchantiidae</taxon>
        <taxon>Marchantiales</taxon>
        <taxon>Marchantiaceae</taxon>
        <taxon>Marchantia</taxon>
    </lineage>
</organism>
<accession>A0A2R6XCP1</accession>
<proteinExistence type="predicted"/>
<dbReference type="Proteomes" id="UP000244005">
    <property type="component" value="Unassembled WGS sequence"/>
</dbReference>
<keyword evidence="3" id="KW-1185">Reference proteome</keyword>
<evidence type="ECO:0000313" key="3">
    <source>
        <dbReference type="Proteomes" id="UP000244005"/>
    </source>
</evidence>
<name>A0A2R6XCP1_MARPO</name>
<dbReference type="EMBL" id="KZ772695">
    <property type="protein sequence ID" value="PTQ43877.1"/>
    <property type="molecule type" value="Genomic_DNA"/>
</dbReference>
<dbReference type="OrthoDB" id="10382929at2759"/>
<dbReference type="Gramene" id="Mp2g12060.1">
    <property type="protein sequence ID" value="Mp2g12060.1.cds"/>
    <property type="gene ID" value="Mp2g12060"/>
</dbReference>
<keyword evidence="1" id="KW-0175">Coiled coil</keyword>
<gene>
    <name evidence="2" type="ORF">MARPO_0023s0170</name>
</gene>
<protein>
    <submittedName>
        <fullName evidence="2">Uncharacterized protein</fullName>
    </submittedName>
</protein>